<evidence type="ECO:0000313" key="2">
    <source>
        <dbReference type="Proteomes" id="UP000006701"/>
    </source>
</evidence>
<reference evidence="1 2" key="1">
    <citation type="journal article" date="2008" name="PLoS Genet.">
        <title>Genomic islands in the pathogenic filamentous fungus Aspergillus fumigatus.</title>
        <authorList>
            <person name="Fedorova N.D."/>
            <person name="Khaldi N."/>
            <person name="Joardar V.S."/>
            <person name="Maiti R."/>
            <person name="Amedeo P."/>
            <person name="Anderson M.J."/>
            <person name="Crabtree J."/>
            <person name="Silva J.C."/>
            <person name="Badger J.H."/>
            <person name="Albarraq A."/>
            <person name="Angiuoli S."/>
            <person name="Bussey H."/>
            <person name="Bowyer P."/>
            <person name="Cotty P.J."/>
            <person name="Dyer P.S."/>
            <person name="Egan A."/>
            <person name="Galens K."/>
            <person name="Fraser-Liggett C.M."/>
            <person name="Haas B.J."/>
            <person name="Inman J.M."/>
            <person name="Kent R."/>
            <person name="Lemieux S."/>
            <person name="Malavazi I."/>
            <person name="Orvis J."/>
            <person name="Roemer T."/>
            <person name="Ronning C.M."/>
            <person name="Sundaram J.P."/>
            <person name="Sutton G."/>
            <person name="Turner G."/>
            <person name="Venter J.C."/>
            <person name="White O.R."/>
            <person name="Whitty B.R."/>
            <person name="Youngman P."/>
            <person name="Wolfe K.H."/>
            <person name="Goldman G.H."/>
            <person name="Wortman J.R."/>
            <person name="Jiang B."/>
            <person name="Denning D.W."/>
            <person name="Nierman W.C."/>
        </authorList>
    </citation>
    <scope>NUCLEOTIDE SEQUENCE [LARGE SCALE GENOMIC DNA]</scope>
    <source>
        <strain evidence="2">ATCC 1007 / CBS 513.65 / DSM 816 / NCTC 3887 / NRRL 1</strain>
    </source>
</reference>
<evidence type="ECO:0000313" key="1">
    <source>
        <dbReference type="EMBL" id="EAW15265.1"/>
    </source>
</evidence>
<name>A1C4C5_ASPCL</name>
<organism evidence="1 2">
    <name type="scientific">Aspergillus clavatus (strain ATCC 1007 / CBS 513.65 / DSM 816 / NCTC 3887 / NRRL 1 / QM 1276 / 107)</name>
    <dbReference type="NCBI Taxonomy" id="344612"/>
    <lineage>
        <taxon>Eukaryota</taxon>
        <taxon>Fungi</taxon>
        <taxon>Dikarya</taxon>
        <taxon>Ascomycota</taxon>
        <taxon>Pezizomycotina</taxon>
        <taxon>Eurotiomycetes</taxon>
        <taxon>Eurotiomycetidae</taxon>
        <taxon>Eurotiales</taxon>
        <taxon>Aspergillaceae</taxon>
        <taxon>Aspergillus</taxon>
        <taxon>Aspergillus subgen. Fumigati</taxon>
    </lineage>
</organism>
<dbReference type="GeneID" id="4708926"/>
<protein>
    <submittedName>
        <fullName evidence="1">Uncharacterized protein</fullName>
    </submittedName>
</protein>
<dbReference type="OrthoDB" id="4507382at2759"/>
<dbReference type="RefSeq" id="XP_001276691.1">
    <property type="nucleotide sequence ID" value="XM_001276690.1"/>
</dbReference>
<dbReference type="KEGG" id="act:ACLA_059290"/>
<dbReference type="VEuPathDB" id="FungiDB:ACLA_059290"/>
<sequence length="147" mass="15192">MAVVSVLSPEKSHLTTASLLMDLLEVFQTTLPSAATTRHSTSASVGVEKDNYFQLSCDSRGGTPPNSPLYSVYAKKPRATASDCNVLGSPKSAVTLNDDDVATLQGLGPANGGQLTPNTVDTAATGGQRLAPGARVSNLEERKTCGV</sequence>
<dbReference type="EMBL" id="DS026990">
    <property type="protein sequence ID" value="EAW15265.1"/>
    <property type="molecule type" value="Genomic_DNA"/>
</dbReference>
<dbReference type="Proteomes" id="UP000006701">
    <property type="component" value="Unassembled WGS sequence"/>
</dbReference>
<accession>A1C4C5</accession>
<dbReference type="AlphaFoldDB" id="A1C4C5"/>
<proteinExistence type="predicted"/>
<keyword evidence="2" id="KW-1185">Reference proteome</keyword>
<dbReference type="HOGENOM" id="CLU_1767637_0_0_1"/>
<gene>
    <name evidence="1" type="ORF">ACLA_059290</name>
</gene>